<dbReference type="PANTHER" id="PTHR22604:SF105">
    <property type="entry name" value="TRANS-1,2-DIHYDROBENZENE-1,2-DIOL DEHYDROGENASE"/>
    <property type="match status" value="1"/>
</dbReference>
<evidence type="ECO:0000313" key="6">
    <source>
        <dbReference type="EMBL" id="MFB9831701.1"/>
    </source>
</evidence>
<keyword evidence="7" id="KW-1185">Reference proteome</keyword>
<dbReference type="Pfam" id="PF01408">
    <property type="entry name" value="GFO_IDH_MocA"/>
    <property type="match status" value="1"/>
</dbReference>
<dbReference type="Pfam" id="PF22725">
    <property type="entry name" value="GFO_IDH_MocA_C3"/>
    <property type="match status" value="1"/>
</dbReference>
<evidence type="ECO:0000256" key="1">
    <source>
        <dbReference type="ARBA" id="ARBA00010928"/>
    </source>
</evidence>
<dbReference type="InterPro" id="IPR050984">
    <property type="entry name" value="Gfo/Idh/MocA_domain"/>
</dbReference>
<comment type="similarity">
    <text evidence="1">Belongs to the Gfo/Idh/MocA family.</text>
</comment>
<evidence type="ECO:0000256" key="2">
    <source>
        <dbReference type="ARBA" id="ARBA00023002"/>
    </source>
</evidence>
<dbReference type="Gene3D" id="3.40.50.720">
    <property type="entry name" value="NAD(P)-binding Rossmann-like Domain"/>
    <property type="match status" value="1"/>
</dbReference>
<dbReference type="Gene3D" id="3.30.360.10">
    <property type="entry name" value="Dihydrodipicolinate Reductase, domain 2"/>
    <property type="match status" value="1"/>
</dbReference>
<dbReference type="RefSeq" id="WP_378196318.1">
    <property type="nucleotide sequence ID" value="NZ_JBHLZP010000025.1"/>
</dbReference>
<protein>
    <submittedName>
        <fullName evidence="6">Gfo/Idh/MocA family protein</fullName>
    </submittedName>
</protein>
<keyword evidence="2" id="KW-0560">Oxidoreductase</keyword>
<gene>
    <name evidence="6" type="ORF">ACFFNX_05795</name>
</gene>
<feature type="region of interest" description="Disordered" evidence="3">
    <location>
        <begin position="322"/>
        <end position="343"/>
    </location>
</feature>
<sequence length="343" mass="35962">MPPLRIGILGAARIAPQAVISPASELDGVEAVAVAARDPARARAFADAHGIPCVAAGYRELLERADVDAIYVALPLAMHHGWTLAALRAGKHVLCEKPLAASAEQAAELIAVADAAGLVLCEAAHWRFHPMAVRVSAILGTGVLGRVRRIDARFTTAITDPADIRFARDLAGGAMMDLGFYPVHWVRTFMGEEPDVVRAHAVEGAPGVDVTMTGELAFPGGARGRVHASMVADRRFTATVEIECERGTLSAENPLAPHLGNRITLRTPEGLTGHESVAGGSTYRYQLAAFAEAVRTGAPLPGGGADPVNTLRVLDALYDAAGLPPRASEPPLPTCAGRLPDRT</sequence>
<dbReference type="InterPro" id="IPR036291">
    <property type="entry name" value="NAD(P)-bd_dom_sf"/>
</dbReference>
<dbReference type="InterPro" id="IPR000683">
    <property type="entry name" value="Gfo/Idh/MocA-like_OxRdtase_N"/>
</dbReference>
<name>A0ABV5Y9K2_9ACTN</name>
<dbReference type="Proteomes" id="UP001589627">
    <property type="component" value="Unassembled WGS sequence"/>
</dbReference>
<feature type="domain" description="GFO/IDH/MocA-like oxidoreductase" evidence="5">
    <location>
        <begin position="134"/>
        <end position="249"/>
    </location>
</feature>
<dbReference type="EMBL" id="JBHLZP010000025">
    <property type="protein sequence ID" value="MFB9831701.1"/>
    <property type="molecule type" value="Genomic_DNA"/>
</dbReference>
<feature type="domain" description="Gfo/Idh/MocA-like oxidoreductase N-terminal" evidence="4">
    <location>
        <begin position="4"/>
        <end position="120"/>
    </location>
</feature>
<dbReference type="InterPro" id="IPR055170">
    <property type="entry name" value="GFO_IDH_MocA-like_dom"/>
</dbReference>
<dbReference type="PANTHER" id="PTHR22604">
    <property type="entry name" value="OXIDOREDUCTASES"/>
    <property type="match status" value="1"/>
</dbReference>
<comment type="caution">
    <text evidence="6">The sequence shown here is derived from an EMBL/GenBank/DDBJ whole genome shotgun (WGS) entry which is preliminary data.</text>
</comment>
<dbReference type="SUPFAM" id="SSF55347">
    <property type="entry name" value="Glyceraldehyde-3-phosphate dehydrogenase-like, C-terminal domain"/>
    <property type="match status" value="1"/>
</dbReference>
<dbReference type="SUPFAM" id="SSF51735">
    <property type="entry name" value="NAD(P)-binding Rossmann-fold domains"/>
    <property type="match status" value="1"/>
</dbReference>
<evidence type="ECO:0000256" key="3">
    <source>
        <dbReference type="SAM" id="MobiDB-lite"/>
    </source>
</evidence>
<proteinExistence type="inferred from homology"/>
<organism evidence="6 7">
    <name type="scientific">Actinoallomurus acaciae</name>
    <dbReference type="NCBI Taxonomy" id="502577"/>
    <lineage>
        <taxon>Bacteria</taxon>
        <taxon>Bacillati</taxon>
        <taxon>Actinomycetota</taxon>
        <taxon>Actinomycetes</taxon>
        <taxon>Streptosporangiales</taxon>
        <taxon>Thermomonosporaceae</taxon>
        <taxon>Actinoallomurus</taxon>
    </lineage>
</organism>
<evidence type="ECO:0000259" key="4">
    <source>
        <dbReference type="Pfam" id="PF01408"/>
    </source>
</evidence>
<evidence type="ECO:0000313" key="7">
    <source>
        <dbReference type="Proteomes" id="UP001589627"/>
    </source>
</evidence>
<reference evidence="6 7" key="1">
    <citation type="submission" date="2024-09" db="EMBL/GenBank/DDBJ databases">
        <authorList>
            <person name="Sun Q."/>
            <person name="Mori K."/>
        </authorList>
    </citation>
    <scope>NUCLEOTIDE SEQUENCE [LARGE SCALE GENOMIC DNA]</scope>
    <source>
        <strain evidence="6 7">TBRC 0563</strain>
    </source>
</reference>
<accession>A0ABV5Y9K2</accession>
<evidence type="ECO:0000259" key="5">
    <source>
        <dbReference type="Pfam" id="PF22725"/>
    </source>
</evidence>